<comment type="caution">
    <text evidence="2">The sequence shown here is derived from an EMBL/GenBank/DDBJ whole genome shotgun (WGS) entry which is preliminary data.</text>
</comment>
<dbReference type="Proteomes" id="UP000554482">
    <property type="component" value="Unassembled WGS sequence"/>
</dbReference>
<keyword evidence="1" id="KW-1133">Transmembrane helix</keyword>
<keyword evidence="1" id="KW-0812">Transmembrane</keyword>
<protein>
    <submittedName>
        <fullName evidence="2">Uncharacterized protein</fullName>
    </submittedName>
</protein>
<keyword evidence="1" id="KW-0472">Membrane</keyword>
<keyword evidence="3" id="KW-1185">Reference proteome</keyword>
<dbReference type="EMBL" id="JABWDY010036832">
    <property type="protein sequence ID" value="KAF5180891.1"/>
    <property type="molecule type" value="Genomic_DNA"/>
</dbReference>
<dbReference type="AlphaFoldDB" id="A0A7J6V8G3"/>
<organism evidence="2 3">
    <name type="scientific">Thalictrum thalictroides</name>
    <name type="common">Rue-anemone</name>
    <name type="synonym">Anemone thalictroides</name>
    <dbReference type="NCBI Taxonomy" id="46969"/>
    <lineage>
        <taxon>Eukaryota</taxon>
        <taxon>Viridiplantae</taxon>
        <taxon>Streptophyta</taxon>
        <taxon>Embryophyta</taxon>
        <taxon>Tracheophyta</taxon>
        <taxon>Spermatophyta</taxon>
        <taxon>Magnoliopsida</taxon>
        <taxon>Ranunculales</taxon>
        <taxon>Ranunculaceae</taxon>
        <taxon>Thalictroideae</taxon>
        <taxon>Thalictrum</taxon>
    </lineage>
</organism>
<feature type="transmembrane region" description="Helical" evidence="1">
    <location>
        <begin position="31"/>
        <end position="57"/>
    </location>
</feature>
<accession>A0A7J6V8G3</accession>
<proteinExistence type="predicted"/>
<reference evidence="2 3" key="1">
    <citation type="submission" date="2020-06" db="EMBL/GenBank/DDBJ databases">
        <title>Transcriptomic and genomic resources for Thalictrum thalictroides and T. hernandezii: Facilitating candidate gene discovery in an emerging model plant lineage.</title>
        <authorList>
            <person name="Arias T."/>
            <person name="Riano-Pachon D.M."/>
            <person name="Di Stilio V.S."/>
        </authorList>
    </citation>
    <scope>NUCLEOTIDE SEQUENCE [LARGE SCALE GENOMIC DNA]</scope>
    <source>
        <strain evidence="3">cv. WT478/WT964</strain>
        <tissue evidence="2">Leaves</tissue>
    </source>
</reference>
<gene>
    <name evidence="2" type="ORF">FRX31_029521</name>
</gene>
<evidence type="ECO:0000313" key="2">
    <source>
        <dbReference type="EMBL" id="KAF5180891.1"/>
    </source>
</evidence>
<name>A0A7J6V8G3_THATH</name>
<sequence>MILRVAAQKPTGHRPLHQPCQGLRATRKLRAYIDILLTTYMVLGLYVLNCLTVLTMVKLTLPDTRHFVVSLHNYETTAIAVLLGME</sequence>
<evidence type="ECO:0000256" key="1">
    <source>
        <dbReference type="SAM" id="Phobius"/>
    </source>
</evidence>
<evidence type="ECO:0000313" key="3">
    <source>
        <dbReference type="Proteomes" id="UP000554482"/>
    </source>
</evidence>